<reference evidence="1" key="1">
    <citation type="journal article" date="2014" name="Front. Microbiol.">
        <title>High frequency of phylogenetically diverse reductive dehalogenase-homologous genes in deep subseafloor sedimentary metagenomes.</title>
        <authorList>
            <person name="Kawai M."/>
            <person name="Futagami T."/>
            <person name="Toyoda A."/>
            <person name="Takaki Y."/>
            <person name="Nishi S."/>
            <person name="Hori S."/>
            <person name="Arai W."/>
            <person name="Tsubouchi T."/>
            <person name="Morono Y."/>
            <person name="Uchiyama I."/>
            <person name="Ito T."/>
            <person name="Fujiyama A."/>
            <person name="Inagaki F."/>
            <person name="Takami H."/>
        </authorList>
    </citation>
    <scope>NUCLEOTIDE SEQUENCE</scope>
    <source>
        <strain evidence="1">Expedition CK06-06</strain>
    </source>
</reference>
<organism evidence="1">
    <name type="scientific">marine sediment metagenome</name>
    <dbReference type="NCBI Taxonomy" id="412755"/>
    <lineage>
        <taxon>unclassified sequences</taxon>
        <taxon>metagenomes</taxon>
        <taxon>ecological metagenomes</taxon>
    </lineage>
</organism>
<gene>
    <name evidence="1" type="ORF">S01H1_86080</name>
</gene>
<feature type="non-terminal residue" evidence="1">
    <location>
        <position position="47"/>
    </location>
</feature>
<dbReference type="EMBL" id="BARS01059425">
    <property type="protein sequence ID" value="GAG45121.1"/>
    <property type="molecule type" value="Genomic_DNA"/>
</dbReference>
<sequence>RDIFDIYHLLHVGTPPTLPMKKNILTKAEEALLSINFNDYKSQVINF</sequence>
<accession>X0Z9H4</accession>
<dbReference type="AlphaFoldDB" id="X0Z9H4"/>
<evidence type="ECO:0000313" key="1">
    <source>
        <dbReference type="EMBL" id="GAG45121.1"/>
    </source>
</evidence>
<proteinExistence type="predicted"/>
<protein>
    <submittedName>
        <fullName evidence="1">Uncharacterized protein</fullName>
    </submittedName>
</protein>
<comment type="caution">
    <text evidence="1">The sequence shown here is derived from an EMBL/GenBank/DDBJ whole genome shotgun (WGS) entry which is preliminary data.</text>
</comment>
<feature type="non-terminal residue" evidence="1">
    <location>
        <position position="1"/>
    </location>
</feature>
<name>X0Z9H4_9ZZZZ</name>